<dbReference type="SUPFAM" id="SSF50891">
    <property type="entry name" value="Cyclophilin-like"/>
    <property type="match status" value="1"/>
</dbReference>
<evidence type="ECO:0000256" key="2">
    <source>
        <dbReference type="ARBA" id="ARBA00002388"/>
    </source>
</evidence>
<dbReference type="Gene3D" id="2.40.100.10">
    <property type="entry name" value="Cyclophilin-like"/>
    <property type="match status" value="1"/>
</dbReference>
<comment type="caution">
    <text evidence="8">The sequence shown here is derived from an EMBL/GenBank/DDBJ whole genome shotgun (WGS) entry which is preliminary data.</text>
</comment>
<name>A0ABS7DD37_9BACL</name>
<evidence type="ECO:0000313" key="8">
    <source>
        <dbReference type="EMBL" id="MBW7477821.1"/>
    </source>
</evidence>
<evidence type="ECO:0000256" key="4">
    <source>
        <dbReference type="ARBA" id="ARBA00023235"/>
    </source>
</evidence>
<dbReference type="PANTHER" id="PTHR45625:SF4">
    <property type="entry name" value="PEPTIDYLPROLYL ISOMERASE DOMAIN AND WD REPEAT-CONTAINING PROTEIN 1"/>
    <property type="match status" value="1"/>
</dbReference>
<comment type="catalytic activity">
    <reaction evidence="1 5">
        <text>[protein]-peptidylproline (omega=180) = [protein]-peptidylproline (omega=0)</text>
        <dbReference type="Rhea" id="RHEA:16237"/>
        <dbReference type="Rhea" id="RHEA-COMP:10747"/>
        <dbReference type="Rhea" id="RHEA-COMP:10748"/>
        <dbReference type="ChEBI" id="CHEBI:83833"/>
        <dbReference type="ChEBI" id="CHEBI:83834"/>
        <dbReference type="EC" id="5.2.1.8"/>
    </reaction>
</comment>
<evidence type="ECO:0000256" key="5">
    <source>
        <dbReference type="RuleBase" id="RU363019"/>
    </source>
</evidence>
<dbReference type="PROSITE" id="PS51257">
    <property type="entry name" value="PROKAR_LIPOPROTEIN"/>
    <property type="match status" value="1"/>
</dbReference>
<dbReference type="GO" id="GO:0016853">
    <property type="term" value="F:isomerase activity"/>
    <property type="evidence" value="ECO:0007669"/>
    <property type="project" value="UniProtKB-KW"/>
</dbReference>
<proteinExistence type="inferred from homology"/>
<dbReference type="PANTHER" id="PTHR45625">
    <property type="entry name" value="PEPTIDYL-PROLYL CIS-TRANS ISOMERASE-RELATED"/>
    <property type="match status" value="1"/>
</dbReference>
<feature type="chain" id="PRO_5044995450" description="Peptidyl-prolyl cis-trans isomerase" evidence="5">
    <location>
        <begin position="21"/>
        <end position="229"/>
    </location>
</feature>
<evidence type="ECO:0000256" key="6">
    <source>
        <dbReference type="SAM" id="MobiDB-lite"/>
    </source>
</evidence>
<accession>A0ABS7DD37</accession>
<dbReference type="Pfam" id="PF00160">
    <property type="entry name" value="Pro_isomerase"/>
    <property type="match status" value="1"/>
</dbReference>
<organism evidence="8 9">
    <name type="scientific">Paenibacillus oenotherae</name>
    <dbReference type="NCBI Taxonomy" id="1435645"/>
    <lineage>
        <taxon>Bacteria</taxon>
        <taxon>Bacillati</taxon>
        <taxon>Bacillota</taxon>
        <taxon>Bacilli</taxon>
        <taxon>Bacillales</taxon>
        <taxon>Paenibacillaceae</taxon>
        <taxon>Paenibacillus</taxon>
    </lineage>
</organism>
<evidence type="ECO:0000259" key="7">
    <source>
        <dbReference type="PROSITE" id="PS50072"/>
    </source>
</evidence>
<feature type="compositionally biased region" description="Polar residues" evidence="6">
    <location>
        <begin position="29"/>
        <end position="40"/>
    </location>
</feature>
<dbReference type="InterPro" id="IPR029000">
    <property type="entry name" value="Cyclophilin-like_dom_sf"/>
</dbReference>
<feature type="compositionally biased region" description="Basic and acidic residues" evidence="6">
    <location>
        <begin position="41"/>
        <end position="56"/>
    </location>
</feature>
<dbReference type="EC" id="5.2.1.8" evidence="5"/>
<dbReference type="PROSITE" id="PS50072">
    <property type="entry name" value="CSA_PPIASE_2"/>
    <property type="match status" value="1"/>
</dbReference>
<evidence type="ECO:0000313" key="9">
    <source>
        <dbReference type="Proteomes" id="UP000812277"/>
    </source>
</evidence>
<feature type="signal peptide" evidence="5">
    <location>
        <begin position="1"/>
        <end position="20"/>
    </location>
</feature>
<comment type="function">
    <text evidence="2 5">PPIases accelerate the folding of proteins. It catalyzes the cis-trans isomerization of proline imidic peptide bonds in oligopeptides.</text>
</comment>
<dbReference type="InterPro" id="IPR044666">
    <property type="entry name" value="Cyclophilin_A-like"/>
</dbReference>
<gene>
    <name evidence="8" type="ORF">K0T92_24220</name>
</gene>
<sequence length="229" mass="24537">MTLQRIVLIIITASLALALAGCGAKEADNNVQGGASQAEDSTTKPEETPPVKEWPEMPKMSIDTSKSYEAAFVTSMGEFKVELFAKDAPQTVNSFVFLAREKYFDGLKFHRVIRDFMIQSGDPQGNGMGGPGYNIPDELNNGHTYEEGVVAMANTSQPDSGGSQFFIGSGKDVEGLNNQPIYTIFGKVSEGMETIKAIASAPVGPGNSDMTDSKPVQDITITSITIIEK</sequence>
<protein>
    <recommendedName>
        <fullName evidence="5">Peptidyl-prolyl cis-trans isomerase</fullName>
        <shortName evidence="5">PPIase</shortName>
        <ecNumber evidence="5">5.2.1.8</ecNumber>
    </recommendedName>
</protein>
<dbReference type="InterPro" id="IPR002130">
    <property type="entry name" value="Cyclophilin-type_PPIase_dom"/>
</dbReference>
<dbReference type="PRINTS" id="PR00153">
    <property type="entry name" value="CSAPPISMRASE"/>
</dbReference>
<feature type="domain" description="PPIase cyclophilin-type" evidence="7">
    <location>
        <begin position="74"/>
        <end position="226"/>
    </location>
</feature>
<dbReference type="CDD" id="cd00317">
    <property type="entry name" value="cyclophilin"/>
    <property type="match status" value="1"/>
</dbReference>
<comment type="similarity">
    <text evidence="5">Belongs to the cyclophilin-type PPIase family.</text>
</comment>
<feature type="region of interest" description="Disordered" evidence="6">
    <location>
        <begin position="29"/>
        <end position="58"/>
    </location>
</feature>
<evidence type="ECO:0000256" key="3">
    <source>
        <dbReference type="ARBA" id="ARBA00023110"/>
    </source>
</evidence>
<dbReference type="EMBL" id="JAHZIJ010000033">
    <property type="protein sequence ID" value="MBW7477821.1"/>
    <property type="molecule type" value="Genomic_DNA"/>
</dbReference>
<keyword evidence="9" id="KW-1185">Reference proteome</keyword>
<reference evidence="8 9" key="1">
    <citation type="submission" date="2021-07" db="EMBL/GenBank/DDBJ databases">
        <title>Paenibacillus radiodurans sp. nov., isolated from the southeastern edge of Tengger Desert.</title>
        <authorList>
            <person name="Zhang G."/>
        </authorList>
    </citation>
    <scope>NUCLEOTIDE SEQUENCE [LARGE SCALE GENOMIC DNA]</scope>
    <source>
        <strain evidence="8 9">DT7-4</strain>
    </source>
</reference>
<dbReference type="Proteomes" id="UP000812277">
    <property type="component" value="Unassembled WGS sequence"/>
</dbReference>
<keyword evidence="4 5" id="KW-0413">Isomerase</keyword>
<keyword evidence="5" id="KW-0732">Signal</keyword>
<evidence type="ECO:0000256" key="1">
    <source>
        <dbReference type="ARBA" id="ARBA00000971"/>
    </source>
</evidence>
<keyword evidence="3 5" id="KW-0697">Rotamase</keyword>